<dbReference type="Gene3D" id="1.10.510.10">
    <property type="entry name" value="Transferase(Phosphotransferase) domain 1"/>
    <property type="match status" value="1"/>
</dbReference>
<dbReference type="Gene3D" id="3.30.200.20">
    <property type="entry name" value="Phosphorylase Kinase, domain 1"/>
    <property type="match status" value="1"/>
</dbReference>
<evidence type="ECO:0000256" key="5">
    <source>
        <dbReference type="ARBA" id="ARBA00022840"/>
    </source>
</evidence>
<dbReference type="AlphaFoldDB" id="A0A814FVJ7"/>
<dbReference type="GO" id="GO:0004707">
    <property type="term" value="F:MAP kinase activity"/>
    <property type="evidence" value="ECO:0007669"/>
    <property type="project" value="InterPro"/>
</dbReference>
<evidence type="ECO:0000259" key="7">
    <source>
        <dbReference type="PROSITE" id="PS50011"/>
    </source>
</evidence>
<dbReference type="InterPro" id="IPR050117">
    <property type="entry name" value="MAPK"/>
</dbReference>
<dbReference type="GO" id="GO:0005524">
    <property type="term" value="F:ATP binding"/>
    <property type="evidence" value="ECO:0007669"/>
    <property type="project" value="UniProtKB-UniRule"/>
</dbReference>
<dbReference type="InterPro" id="IPR000719">
    <property type="entry name" value="Prot_kinase_dom"/>
</dbReference>
<evidence type="ECO:0000313" key="8">
    <source>
        <dbReference type="EMBL" id="CAF0988157.1"/>
    </source>
</evidence>
<dbReference type="Pfam" id="PF00069">
    <property type="entry name" value="Pkinase"/>
    <property type="match status" value="1"/>
</dbReference>
<reference evidence="8" key="1">
    <citation type="submission" date="2021-02" db="EMBL/GenBank/DDBJ databases">
        <authorList>
            <person name="Nowell W R."/>
        </authorList>
    </citation>
    <scope>NUCLEOTIDE SEQUENCE</scope>
</reference>
<evidence type="ECO:0000256" key="1">
    <source>
        <dbReference type="ARBA" id="ARBA00022527"/>
    </source>
</evidence>
<dbReference type="FunFam" id="1.10.510.10:FF:000624">
    <property type="entry name" value="Mitogen-activated protein kinase"/>
    <property type="match status" value="1"/>
</dbReference>
<accession>A0A814FVJ7</accession>
<evidence type="ECO:0000256" key="3">
    <source>
        <dbReference type="ARBA" id="ARBA00022741"/>
    </source>
</evidence>
<name>A0A814FVJ7_9BILA</name>
<evidence type="ECO:0000256" key="2">
    <source>
        <dbReference type="ARBA" id="ARBA00022679"/>
    </source>
</evidence>
<dbReference type="EMBL" id="CAJNRE010019816">
    <property type="protein sequence ID" value="CAF2211157.1"/>
    <property type="molecule type" value="Genomic_DNA"/>
</dbReference>
<feature type="binding site" evidence="6">
    <location>
        <position position="57"/>
    </location>
    <ligand>
        <name>ATP</name>
        <dbReference type="ChEBI" id="CHEBI:30616"/>
    </ligand>
</feature>
<dbReference type="SUPFAM" id="SSF56112">
    <property type="entry name" value="Protein kinase-like (PK-like)"/>
    <property type="match status" value="1"/>
</dbReference>
<dbReference type="PROSITE" id="PS01351">
    <property type="entry name" value="MAPK"/>
    <property type="match status" value="1"/>
</dbReference>
<protein>
    <recommendedName>
        <fullName evidence="7">Protein kinase domain-containing protein</fullName>
    </recommendedName>
</protein>
<comment type="caution">
    <text evidence="8">The sequence shown here is derived from an EMBL/GenBank/DDBJ whole genome shotgun (WGS) entry which is preliminary data.</text>
</comment>
<evidence type="ECO:0000256" key="4">
    <source>
        <dbReference type="ARBA" id="ARBA00022777"/>
    </source>
</evidence>
<keyword evidence="2" id="KW-0808">Transferase</keyword>
<dbReference type="PANTHER" id="PTHR24055">
    <property type="entry name" value="MITOGEN-ACTIVATED PROTEIN KINASE"/>
    <property type="match status" value="1"/>
</dbReference>
<evidence type="ECO:0000313" key="10">
    <source>
        <dbReference type="Proteomes" id="UP000663855"/>
    </source>
</evidence>
<organism evidence="8 10">
    <name type="scientific">Rotaria magnacalcarata</name>
    <dbReference type="NCBI Taxonomy" id="392030"/>
    <lineage>
        <taxon>Eukaryota</taxon>
        <taxon>Metazoa</taxon>
        <taxon>Spiralia</taxon>
        <taxon>Gnathifera</taxon>
        <taxon>Rotifera</taxon>
        <taxon>Eurotatoria</taxon>
        <taxon>Bdelloidea</taxon>
        <taxon>Philodinida</taxon>
        <taxon>Philodinidae</taxon>
        <taxon>Rotaria</taxon>
    </lineage>
</organism>
<keyword evidence="3 6" id="KW-0547">Nucleotide-binding</keyword>
<keyword evidence="1" id="KW-0723">Serine/threonine-protein kinase</keyword>
<dbReference type="PROSITE" id="PS50011">
    <property type="entry name" value="PROTEIN_KINASE_DOM"/>
    <property type="match status" value="1"/>
</dbReference>
<dbReference type="InterPro" id="IPR003527">
    <property type="entry name" value="MAP_kinase_CS"/>
</dbReference>
<dbReference type="InterPro" id="IPR011009">
    <property type="entry name" value="Kinase-like_dom_sf"/>
</dbReference>
<dbReference type="Proteomes" id="UP000663824">
    <property type="component" value="Unassembled WGS sequence"/>
</dbReference>
<sequence length="381" mass="43957">MATNNEDQSEWYTVICRTCTYTLPVRYQDIVPIGQGAFGAVIRATDRTTGRYVAIKKLLHPFQTKTHAKRSYRELKVLIDLNHPNGQIVQLYDVFTPDQDRENFETLYFVFNYIPYTMNQVIKRQLPVSDGHIKQIIYSILCGLKYIHSAGILHRDLKPDNVGIDKDSNVTILDFGLARTLSDGIQTGYAATRWWRAPEVYVNWEHYDEKLDMWSIGCMMAELIVLKPIFRGIDYIDQLNKIFDIIGTPSLETLHELCSPSTYGYISRLEPKPKQNFNQLFGFKYDVTGETIISGVSPQGVDLLDRLLSFDPRLRPTAEEALAHPYLTEYHDPEDEPTTTRMVDNYQDADLSISEWKTIIWQMIQGFVPPSWINEDVNHTS</sequence>
<keyword evidence="4" id="KW-0418">Kinase</keyword>
<dbReference type="SMART" id="SM00220">
    <property type="entry name" value="S_TKc"/>
    <property type="match status" value="1"/>
</dbReference>
<evidence type="ECO:0000313" key="9">
    <source>
        <dbReference type="EMBL" id="CAF2211157.1"/>
    </source>
</evidence>
<dbReference type="Proteomes" id="UP000663855">
    <property type="component" value="Unassembled WGS sequence"/>
</dbReference>
<gene>
    <name evidence="8" type="ORF">CJN711_LOCUS1712</name>
    <name evidence="9" type="ORF">MBJ925_LOCUS35887</name>
</gene>
<dbReference type="InterPro" id="IPR017441">
    <property type="entry name" value="Protein_kinase_ATP_BS"/>
</dbReference>
<feature type="domain" description="Protein kinase" evidence="7">
    <location>
        <begin position="27"/>
        <end position="327"/>
    </location>
</feature>
<keyword evidence="5 6" id="KW-0067">ATP-binding</keyword>
<dbReference type="PROSITE" id="PS00107">
    <property type="entry name" value="PROTEIN_KINASE_ATP"/>
    <property type="match status" value="1"/>
</dbReference>
<proteinExistence type="predicted"/>
<evidence type="ECO:0000256" key="6">
    <source>
        <dbReference type="PROSITE-ProRule" id="PRU10141"/>
    </source>
</evidence>
<dbReference type="EMBL" id="CAJNOV010000112">
    <property type="protein sequence ID" value="CAF0988157.1"/>
    <property type="molecule type" value="Genomic_DNA"/>
</dbReference>